<dbReference type="OrthoDB" id="545169at2759"/>
<dbReference type="GO" id="GO:0016491">
    <property type="term" value="F:oxidoreductase activity"/>
    <property type="evidence" value="ECO:0007669"/>
    <property type="project" value="InterPro"/>
</dbReference>
<evidence type="ECO:0000313" key="1">
    <source>
        <dbReference type="EMBL" id="EKD13164.1"/>
    </source>
</evidence>
<accession>K1XL56</accession>
<organism evidence="1 2">
    <name type="scientific">Marssonina brunnea f. sp. multigermtubi (strain MB_m1)</name>
    <name type="common">Marssonina leaf spot fungus</name>
    <dbReference type="NCBI Taxonomy" id="1072389"/>
    <lineage>
        <taxon>Eukaryota</taxon>
        <taxon>Fungi</taxon>
        <taxon>Dikarya</taxon>
        <taxon>Ascomycota</taxon>
        <taxon>Pezizomycotina</taxon>
        <taxon>Leotiomycetes</taxon>
        <taxon>Helotiales</taxon>
        <taxon>Drepanopezizaceae</taxon>
        <taxon>Drepanopeziza</taxon>
    </lineage>
</organism>
<evidence type="ECO:0000313" key="2">
    <source>
        <dbReference type="Proteomes" id="UP000006753"/>
    </source>
</evidence>
<reference evidence="1 2" key="1">
    <citation type="journal article" date="2012" name="BMC Genomics">
        <title>Sequencing the genome of Marssonina brunnea reveals fungus-poplar co-evolution.</title>
        <authorList>
            <person name="Zhu S."/>
            <person name="Cao Y.-Z."/>
            <person name="Jiang C."/>
            <person name="Tan B.-Y."/>
            <person name="Wang Z."/>
            <person name="Feng S."/>
            <person name="Zhang L."/>
            <person name="Su X.-H."/>
            <person name="Brejova B."/>
            <person name="Vinar T."/>
            <person name="Xu M."/>
            <person name="Wang M.-X."/>
            <person name="Zhang S.-G."/>
            <person name="Huang M.-R."/>
            <person name="Wu R."/>
            <person name="Zhou Y."/>
        </authorList>
    </citation>
    <scope>NUCLEOTIDE SEQUENCE [LARGE SCALE GENOMIC DNA]</scope>
    <source>
        <strain evidence="1 2">MB_m1</strain>
    </source>
</reference>
<dbReference type="eggNOG" id="ENOG502S1KN">
    <property type="taxonomic scope" value="Eukaryota"/>
</dbReference>
<dbReference type="InParanoid" id="K1XL56"/>
<gene>
    <name evidence="1" type="ORF">MBM_08607</name>
</gene>
<dbReference type="PANTHER" id="PTHR36124:SF1">
    <property type="entry name" value="ER-BOUND OXYGENASE MPAB_MPAB'_RUBBER OXYGENASE CATALYTIC DOMAIN-CONTAINING PROTEIN"/>
    <property type="match status" value="1"/>
</dbReference>
<proteinExistence type="predicted"/>
<protein>
    <submittedName>
        <fullName evidence="1">Uncharacterized protein</fullName>
    </submittedName>
</protein>
<dbReference type="Proteomes" id="UP000006753">
    <property type="component" value="Unassembled WGS sequence"/>
</dbReference>
<dbReference type="KEGG" id="mbe:MBM_08607"/>
<dbReference type="PANTHER" id="PTHR36124">
    <property type="match status" value="1"/>
</dbReference>
<name>K1XL56_MARBU</name>
<dbReference type="HOGENOM" id="CLU_1611132_0_0_1"/>
<dbReference type="EMBL" id="JH921451">
    <property type="protein sequence ID" value="EKD13164.1"/>
    <property type="molecule type" value="Genomic_DNA"/>
</dbReference>
<dbReference type="AlphaFoldDB" id="K1XL56"/>
<keyword evidence="2" id="KW-1185">Reference proteome</keyword>
<sequence length="165" mass="18971">MDPIHRRDAKLKQYGFTDRQSLARMTNTEAQEIMEYMSELEFPKIYHTSIQFALFKTYGIPTISGLLAATKEFSTPENAGKRCADTGILIQDFSGHHPKSARVIKALARMSYIHSCYQKAGKISNSDLLYTLSVFVTEPIAWVARYEWRAMTPMHCWLTKINVER</sequence>
<dbReference type="InterPro" id="IPR046366">
    <property type="entry name" value="MPAB"/>
</dbReference>